<sequence>MRSTRNSARKKTSIKQLRVASKQQGPAFRALSMLVVCHQALVS</sequence>
<dbReference type="EMBL" id="GBRH01194756">
    <property type="protein sequence ID" value="JAE03140.1"/>
    <property type="molecule type" value="Transcribed_RNA"/>
</dbReference>
<reference evidence="1" key="2">
    <citation type="journal article" date="2015" name="Data Brief">
        <title>Shoot transcriptome of the giant reed, Arundo donax.</title>
        <authorList>
            <person name="Barrero R.A."/>
            <person name="Guerrero F.D."/>
            <person name="Moolhuijzen P."/>
            <person name="Goolsby J.A."/>
            <person name="Tidwell J."/>
            <person name="Bellgard S.E."/>
            <person name="Bellgard M.I."/>
        </authorList>
    </citation>
    <scope>NUCLEOTIDE SEQUENCE</scope>
    <source>
        <tissue evidence="1">Shoot tissue taken approximately 20 cm above the soil surface</tissue>
    </source>
</reference>
<proteinExistence type="predicted"/>
<protein>
    <submittedName>
        <fullName evidence="1">Glycine cleavage system H protein 1</fullName>
    </submittedName>
</protein>
<evidence type="ECO:0000313" key="1">
    <source>
        <dbReference type="EMBL" id="JAE03140.1"/>
    </source>
</evidence>
<accession>A0A0A9NV47</accession>
<organism evidence="1">
    <name type="scientific">Arundo donax</name>
    <name type="common">Giant reed</name>
    <name type="synonym">Donax arundinaceus</name>
    <dbReference type="NCBI Taxonomy" id="35708"/>
    <lineage>
        <taxon>Eukaryota</taxon>
        <taxon>Viridiplantae</taxon>
        <taxon>Streptophyta</taxon>
        <taxon>Embryophyta</taxon>
        <taxon>Tracheophyta</taxon>
        <taxon>Spermatophyta</taxon>
        <taxon>Magnoliopsida</taxon>
        <taxon>Liliopsida</taxon>
        <taxon>Poales</taxon>
        <taxon>Poaceae</taxon>
        <taxon>PACMAD clade</taxon>
        <taxon>Arundinoideae</taxon>
        <taxon>Arundineae</taxon>
        <taxon>Arundo</taxon>
    </lineage>
</organism>
<name>A0A0A9NV47_ARUDO</name>
<dbReference type="AlphaFoldDB" id="A0A0A9NV47"/>
<reference evidence="1" key="1">
    <citation type="submission" date="2014-09" db="EMBL/GenBank/DDBJ databases">
        <authorList>
            <person name="Magalhaes I.L.F."/>
            <person name="Oliveira U."/>
            <person name="Santos F.R."/>
            <person name="Vidigal T.H.D.A."/>
            <person name="Brescovit A.D."/>
            <person name="Santos A.J."/>
        </authorList>
    </citation>
    <scope>NUCLEOTIDE SEQUENCE</scope>
    <source>
        <tissue evidence="1">Shoot tissue taken approximately 20 cm above the soil surface</tissue>
    </source>
</reference>